<keyword evidence="3" id="KW-1185">Reference proteome</keyword>
<dbReference type="Proteomes" id="UP001054945">
    <property type="component" value="Unassembled WGS sequence"/>
</dbReference>
<evidence type="ECO:0000313" key="2">
    <source>
        <dbReference type="EMBL" id="GIY34111.1"/>
    </source>
</evidence>
<organism evidence="2 3">
    <name type="scientific">Caerostris extrusa</name>
    <name type="common">Bark spider</name>
    <name type="synonym">Caerostris bankana</name>
    <dbReference type="NCBI Taxonomy" id="172846"/>
    <lineage>
        <taxon>Eukaryota</taxon>
        <taxon>Metazoa</taxon>
        <taxon>Ecdysozoa</taxon>
        <taxon>Arthropoda</taxon>
        <taxon>Chelicerata</taxon>
        <taxon>Arachnida</taxon>
        <taxon>Araneae</taxon>
        <taxon>Araneomorphae</taxon>
        <taxon>Entelegynae</taxon>
        <taxon>Araneoidea</taxon>
        <taxon>Araneidae</taxon>
        <taxon>Caerostris</taxon>
    </lineage>
</organism>
<dbReference type="AlphaFoldDB" id="A0AAV4SLL2"/>
<evidence type="ECO:0000256" key="1">
    <source>
        <dbReference type="SAM" id="MobiDB-lite"/>
    </source>
</evidence>
<evidence type="ECO:0000313" key="3">
    <source>
        <dbReference type="Proteomes" id="UP001054945"/>
    </source>
</evidence>
<comment type="caution">
    <text evidence="2">The sequence shown here is derived from an EMBL/GenBank/DDBJ whole genome shotgun (WGS) entry which is preliminary data.</text>
</comment>
<protein>
    <submittedName>
        <fullName evidence="2">Uncharacterized protein</fullName>
    </submittedName>
</protein>
<feature type="region of interest" description="Disordered" evidence="1">
    <location>
        <begin position="96"/>
        <end position="118"/>
    </location>
</feature>
<feature type="compositionally biased region" description="Basic and acidic residues" evidence="1">
    <location>
        <begin position="96"/>
        <end position="111"/>
    </location>
</feature>
<name>A0AAV4SLL2_CAEEX</name>
<sequence>MINVLPTLEEEEVDNGAGDVHVEEAVKTYTTLIEYTFRGSLKGDEKVKMRDLITNLLTIIQKQSKDICTLLGANQQLEKIIEMKQTYAHVAKMMTTEKQRGDTPRATEVKQKNPQALI</sequence>
<gene>
    <name evidence="2" type="ORF">CEXT_435411</name>
</gene>
<accession>A0AAV4SLL2</accession>
<proteinExistence type="predicted"/>
<reference evidence="2 3" key="1">
    <citation type="submission" date="2021-06" db="EMBL/GenBank/DDBJ databases">
        <title>Caerostris extrusa draft genome.</title>
        <authorList>
            <person name="Kono N."/>
            <person name="Arakawa K."/>
        </authorList>
    </citation>
    <scope>NUCLEOTIDE SEQUENCE [LARGE SCALE GENOMIC DNA]</scope>
</reference>
<dbReference type="EMBL" id="BPLR01009722">
    <property type="protein sequence ID" value="GIY34111.1"/>
    <property type="molecule type" value="Genomic_DNA"/>
</dbReference>